<dbReference type="AlphaFoldDB" id="A0A8T3ACH9"/>
<dbReference type="GO" id="GO:0007166">
    <property type="term" value="P:cell surface receptor signaling pathway"/>
    <property type="evidence" value="ECO:0007669"/>
    <property type="project" value="InterPro"/>
</dbReference>
<dbReference type="SUPFAM" id="SSF57850">
    <property type="entry name" value="RING/U-box"/>
    <property type="match status" value="1"/>
</dbReference>
<protein>
    <recommendedName>
        <fullName evidence="3">RING-type E3 ubiquitin transferase</fullName>
        <ecNumber evidence="3">2.3.2.27</ecNumber>
    </recommendedName>
</protein>
<dbReference type="Gene3D" id="1.25.10.10">
    <property type="entry name" value="Leucine-rich Repeat Variant"/>
    <property type="match status" value="3"/>
</dbReference>
<accession>A0A8T3ACH9</accession>
<evidence type="ECO:0000256" key="2">
    <source>
        <dbReference type="ARBA" id="ARBA00004906"/>
    </source>
</evidence>
<dbReference type="SMART" id="SM00185">
    <property type="entry name" value="ARM"/>
    <property type="match status" value="5"/>
</dbReference>
<dbReference type="PANTHER" id="PTHR45958:SF15">
    <property type="entry name" value="RING-TYPE E3 UBIQUITIN TRANSFERASE"/>
    <property type="match status" value="1"/>
</dbReference>
<dbReference type="InterPro" id="IPR045210">
    <property type="entry name" value="RING-Ubox_PUB"/>
</dbReference>
<feature type="domain" description="U-box" evidence="5">
    <location>
        <begin position="260"/>
        <end position="334"/>
    </location>
</feature>
<dbReference type="GO" id="GO:0016567">
    <property type="term" value="P:protein ubiquitination"/>
    <property type="evidence" value="ECO:0007669"/>
    <property type="project" value="InterPro"/>
</dbReference>
<sequence>MSGLELVPIGTFLSLLIEQVTLTAKAIDNVLIEKECFKTLSKYLSNIVPILEELQRHELNDTPTVRQTLEFLKENCDNAENLVLKYKDSGRFYSFLFCRRIANEIQEATRAIGKSLAMLPLAKTEVLYEISDMVNKLQAEMQKAEYVASQSSLMILEMLNKGIKEQKHDQNFRNSMLEQIALSVGVSIVPAEIRKELDSLRMEREEAAARKEKQEEIFLKQVIELLSHADAALDEDEIRRQYELIRNTVEKSAISNGKILEYDAFLCPITKSVMVDPVNLFTGTTCEKAAIEAWFLEGRKEDPCTGKPLADTTLRPNISVRQSIQQWREQNYFLKIRRAKEILQFANSAAYDDAFCEITKIIKENLVTKYWIAMEGLIDIIVLLVGTLDDNLKSRSLQTLLDIVESHSHNKDKAVEAGIFNHIIACVRLDYNVCTSAANLLFELLQENDRWGQAIQQEDCRWNQDFCRKLKQLRGTISFLVLILLDKQFSESAKKMEAILLQLCCDDDATILVVASYRWYKPLVQRLCDGPESSKQTMMRGLEETQLLDEDVKHLGEDGVINPLVILASGDAKSRELAFSVMAKLCTCFENRRLIVEAGAVSLILEQISSPQVSPIIREKCSGIFEKLTSSGLEFLNGTGIVLPQQELMIANLIAVFETSSTSIGIRKPAFRALLSLCKSAKVAAENAIASQNSLSIILPLLEDSDKEIQKLALELIHQFSQNESSRIADFLLDGRRLETLMPFLEDESQPELQLLAVELLANLQKSNIELIKGLAKSGAIPLILHILNRGTMEAKENVLDLLVGFMNPADIEMQKRLVESGAYPLLVNILISGSKTAKARAAALIGNLSFNSLNLTEAPNRTGCFCFFRKKIPTCEVHGGICSVESSFCLLKADALTPLVNLLDERDDAVKLKAILALKTLVEGIGSRGVICLHRFKAIKPMLDVLREENPALKEEVLEMLEMLFKVREVLDSYTDDVKIPLIHLSAYRSGNTNDHLRIKAAKLLADLELYSKSGSLPL</sequence>
<name>A0A8T3ACH9_DENNO</name>
<dbReference type="SUPFAM" id="SSF48371">
    <property type="entry name" value="ARM repeat"/>
    <property type="match status" value="2"/>
</dbReference>
<evidence type="ECO:0000256" key="3">
    <source>
        <dbReference type="ARBA" id="ARBA00012483"/>
    </source>
</evidence>
<dbReference type="CDD" id="cd21037">
    <property type="entry name" value="MLKL_NTD"/>
    <property type="match status" value="1"/>
</dbReference>
<dbReference type="InterPro" id="IPR003613">
    <property type="entry name" value="Ubox_domain"/>
</dbReference>
<dbReference type="CDD" id="cd16664">
    <property type="entry name" value="RING-Ubox_PUB"/>
    <property type="match status" value="1"/>
</dbReference>
<dbReference type="InterPro" id="IPR011989">
    <property type="entry name" value="ARM-like"/>
</dbReference>
<comment type="catalytic activity">
    <reaction evidence="1">
        <text>S-ubiquitinyl-[E2 ubiquitin-conjugating enzyme]-L-cysteine + [acceptor protein]-L-lysine = [E2 ubiquitin-conjugating enzyme]-L-cysteine + N(6)-ubiquitinyl-[acceptor protein]-L-lysine.</text>
        <dbReference type="EC" id="2.3.2.27"/>
    </reaction>
</comment>
<keyword evidence="7" id="KW-1185">Reference proteome</keyword>
<comment type="pathway">
    <text evidence="2">Protein modification; protein ubiquitination.</text>
</comment>
<dbReference type="GO" id="GO:0061630">
    <property type="term" value="F:ubiquitin protein ligase activity"/>
    <property type="evidence" value="ECO:0007669"/>
    <property type="project" value="UniProtKB-EC"/>
</dbReference>
<dbReference type="Gene3D" id="1.20.930.20">
    <property type="entry name" value="Adaptor protein Cbl, N-terminal domain"/>
    <property type="match status" value="1"/>
</dbReference>
<reference evidence="6" key="1">
    <citation type="journal article" date="2022" name="Front. Genet.">
        <title>Chromosome-Scale Assembly of the Dendrobium nobile Genome Provides Insights Into the Molecular Mechanism of the Biosynthesis of the Medicinal Active Ingredient of Dendrobium.</title>
        <authorList>
            <person name="Xu Q."/>
            <person name="Niu S.-C."/>
            <person name="Li K.-L."/>
            <person name="Zheng P.-J."/>
            <person name="Zhang X.-J."/>
            <person name="Jia Y."/>
            <person name="Liu Y."/>
            <person name="Niu Y.-X."/>
            <person name="Yu L.-H."/>
            <person name="Chen D.-F."/>
            <person name="Zhang G.-Q."/>
        </authorList>
    </citation>
    <scope>NUCLEOTIDE SEQUENCE</scope>
    <source>
        <tissue evidence="6">Leaf</tissue>
    </source>
</reference>
<organism evidence="6 7">
    <name type="scientific">Dendrobium nobile</name>
    <name type="common">Orchid</name>
    <dbReference type="NCBI Taxonomy" id="94219"/>
    <lineage>
        <taxon>Eukaryota</taxon>
        <taxon>Viridiplantae</taxon>
        <taxon>Streptophyta</taxon>
        <taxon>Embryophyta</taxon>
        <taxon>Tracheophyta</taxon>
        <taxon>Spermatophyta</taxon>
        <taxon>Magnoliopsida</taxon>
        <taxon>Liliopsida</taxon>
        <taxon>Asparagales</taxon>
        <taxon>Orchidaceae</taxon>
        <taxon>Epidendroideae</taxon>
        <taxon>Malaxideae</taxon>
        <taxon>Dendrobiinae</taxon>
        <taxon>Dendrobium</taxon>
    </lineage>
</organism>
<dbReference type="InterPro" id="IPR059179">
    <property type="entry name" value="MLKL-like_MCAfunc"/>
</dbReference>
<evidence type="ECO:0000313" key="6">
    <source>
        <dbReference type="EMBL" id="KAI0492025.1"/>
    </source>
</evidence>
<evidence type="ECO:0000313" key="7">
    <source>
        <dbReference type="Proteomes" id="UP000829196"/>
    </source>
</evidence>
<dbReference type="InterPro" id="IPR013083">
    <property type="entry name" value="Znf_RING/FYVE/PHD"/>
</dbReference>
<evidence type="ECO:0000259" key="5">
    <source>
        <dbReference type="PROSITE" id="PS51698"/>
    </source>
</evidence>
<dbReference type="InterPro" id="IPR016024">
    <property type="entry name" value="ARM-type_fold"/>
</dbReference>
<dbReference type="InterPro" id="IPR036537">
    <property type="entry name" value="Adaptor_Cbl_N_dom_sf"/>
</dbReference>
<dbReference type="PANTHER" id="PTHR45958">
    <property type="entry name" value="RING-TYPE E3 UBIQUITIN TRANSFERASE"/>
    <property type="match status" value="1"/>
</dbReference>
<gene>
    <name evidence="6" type="ORF">KFK09_026290</name>
</gene>
<dbReference type="SMR" id="A0A8T3ACH9"/>
<dbReference type="Gene3D" id="3.30.40.10">
    <property type="entry name" value="Zinc/RING finger domain, C3HC4 (zinc finger)"/>
    <property type="match status" value="1"/>
</dbReference>
<dbReference type="EMBL" id="JAGYWB010000018">
    <property type="protein sequence ID" value="KAI0492025.1"/>
    <property type="molecule type" value="Genomic_DNA"/>
</dbReference>
<keyword evidence="4" id="KW-0808">Transferase</keyword>
<evidence type="ECO:0000256" key="4">
    <source>
        <dbReference type="ARBA" id="ARBA00022679"/>
    </source>
</evidence>
<evidence type="ECO:0000256" key="1">
    <source>
        <dbReference type="ARBA" id="ARBA00000900"/>
    </source>
</evidence>
<proteinExistence type="predicted"/>
<dbReference type="OrthoDB" id="1897399at2759"/>
<dbReference type="SMART" id="SM00504">
    <property type="entry name" value="Ubox"/>
    <property type="match status" value="1"/>
</dbReference>
<dbReference type="Proteomes" id="UP000829196">
    <property type="component" value="Unassembled WGS sequence"/>
</dbReference>
<dbReference type="EC" id="2.3.2.27" evidence="3"/>
<dbReference type="Pfam" id="PF04564">
    <property type="entry name" value="U-box"/>
    <property type="match status" value="1"/>
</dbReference>
<comment type="caution">
    <text evidence="6">The sequence shown here is derived from an EMBL/GenBank/DDBJ whole genome shotgun (WGS) entry which is preliminary data.</text>
</comment>
<dbReference type="PROSITE" id="PS51698">
    <property type="entry name" value="U_BOX"/>
    <property type="match status" value="1"/>
</dbReference>
<dbReference type="InterPro" id="IPR000225">
    <property type="entry name" value="Armadillo"/>
</dbReference>
<dbReference type="InterPro" id="IPR052608">
    <property type="entry name" value="U-box_domain_protein"/>
</dbReference>